<dbReference type="SMART" id="SM00849">
    <property type="entry name" value="Lactamase_B"/>
    <property type="match status" value="1"/>
</dbReference>
<dbReference type="AlphaFoldDB" id="A0A5P2W5A2"/>
<protein>
    <submittedName>
        <fullName evidence="4">DUF1416 domain-containing protein</fullName>
    </submittedName>
</protein>
<feature type="domain" description="Rhodanese" evidence="3">
    <location>
        <begin position="527"/>
        <end position="609"/>
    </location>
</feature>
<evidence type="ECO:0000256" key="2">
    <source>
        <dbReference type="SAM" id="MobiDB-lite"/>
    </source>
</evidence>
<dbReference type="InterPro" id="IPR051682">
    <property type="entry name" value="Mito_Persulfide_Diox"/>
</dbReference>
<sequence>MRAVVRPGAVPGVPGGRRMRLTAPRGWVVVEVSRPEGPASRAGAGSPSARRSGPDNTPETTGTPTGTPMDHPTTTRTVVAGRVRTADGSGVHAWVRLLDPAGEFVDEVATSSSGAFRFDVLPGHWVLRALSPFGVTETPVEAEPGRATETELHVSEHLPDHLEIIQISTLSLGDRSYLITDGAVAVAVDPQRDLERITGVLDSRGLRLDTVVETHVHNDYVTGGLDLARRFGAAYVVPAGPSLGFDAVRVADGDRLTAGELRIQVIATPGHTDHHVAYAFASADGVPRLVCTGGSLLYGTTGRTDLMGRERAEPLVRRQYRSVRRLAELLPDDTVVLPTHGFGSFCAATTAGAAQRSTIGRERSVNPVFRQSEDVFAGGTLSGLDPYPAYYRRMAPINSAGPPPLASLAAPRPAEPAELVDRIAAGEWVVDVRPRADYAPVHLPGTVNIDVSGPLATYLGWLVPFDSPLTLLAADRRALETARNELLRIGFDRVAATAVGNPLAWAGPQGLASYPRSDFATLAVVRPLRPVTVLDVRGGREWGSGHLSDARHIPLPELSGAIASLPDAEYWVHCHSGFRAAIAASLLAAAGHRVVLIDDTVDHAGPRTPDR</sequence>
<evidence type="ECO:0000256" key="1">
    <source>
        <dbReference type="ARBA" id="ARBA00022723"/>
    </source>
</evidence>
<dbReference type="InterPro" id="IPR036866">
    <property type="entry name" value="RibonucZ/Hydroxyglut_hydro"/>
</dbReference>
<dbReference type="CDD" id="cd00158">
    <property type="entry name" value="RHOD"/>
    <property type="match status" value="2"/>
</dbReference>
<dbReference type="GO" id="GO:0046872">
    <property type="term" value="F:metal ion binding"/>
    <property type="evidence" value="ECO:0007669"/>
    <property type="project" value="UniProtKB-KW"/>
</dbReference>
<dbReference type="Pfam" id="PF00581">
    <property type="entry name" value="Rhodanese"/>
    <property type="match status" value="1"/>
</dbReference>
<dbReference type="PROSITE" id="PS50206">
    <property type="entry name" value="RHODANESE_3"/>
    <property type="match status" value="2"/>
</dbReference>
<keyword evidence="1" id="KW-0479">Metal-binding</keyword>
<evidence type="ECO:0000313" key="5">
    <source>
        <dbReference type="Proteomes" id="UP000325763"/>
    </source>
</evidence>
<evidence type="ECO:0000259" key="3">
    <source>
        <dbReference type="PROSITE" id="PS50206"/>
    </source>
</evidence>
<dbReference type="SMART" id="SM00450">
    <property type="entry name" value="RHOD"/>
    <property type="match status" value="1"/>
</dbReference>
<dbReference type="PANTHER" id="PTHR43084">
    <property type="entry name" value="PERSULFIDE DIOXYGENASE ETHE1"/>
    <property type="match status" value="1"/>
</dbReference>
<dbReference type="CDD" id="cd07724">
    <property type="entry name" value="POD-like_MBL-fold"/>
    <property type="match status" value="1"/>
</dbReference>
<dbReference type="Gene3D" id="3.60.15.10">
    <property type="entry name" value="Ribonuclease Z/Hydroxyacylglutathione hydrolase-like"/>
    <property type="match status" value="1"/>
</dbReference>
<dbReference type="Pfam" id="PF07210">
    <property type="entry name" value="DUF1416"/>
    <property type="match status" value="1"/>
</dbReference>
<dbReference type="InterPro" id="IPR001763">
    <property type="entry name" value="Rhodanese-like_dom"/>
</dbReference>
<dbReference type="InterPro" id="IPR001279">
    <property type="entry name" value="Metallo-B-lactamas"/>
</dbReference>
<organism evidence="4 5">
    <name type="scientific">Streptomyces nodosus</name>
    <dbReference type="NCBI Taxonomy" id="40318"/>
    <lineage>
        <taxon>Bacteria</taxon>
        <taxon>Bacillati</taxon>
        <taxon>Actinomycetota</taxon>
        <taxon>Actinomycetes</taxon>
        <taxon>Kitasatosporales</taxon>
        <taxon>Streptomycetaceae</taxon>
        <taxon>Streptomyces</taxon>
    </lineage>
</organism>
<gene>
    <name evidence="4" type="ORF">CP978_16880</name>
</gene>
<feature type="compositionally biased region" description="Low complexity" evidence="2">
    <location>
        <begin position="35"/>
        <end position="74"/>
    </location>
</feature>
<dbReference type="EMBL" id="CP023747">
    <property type="protein sequence ID" value="QEV40001.1"/>
    <property type="molecule type" value="Genomic_DNA"/>
</dbReference>
<dbReference type="SUPFAM" id="SSF56281">
    <property type="entry name" value="Metallo-hydrolase/oxidoreductase"/>
    <property type="match status" value="1"/>
</dbReference>
<proteinExistence type="predicted"/>
<dbReference type="KEGG" id="snq:CP978_16880"/>
<feature type="domain" description="Rhodanese" evidence="3">
    <location>
        <begin position="423"/>
        <end position="452"/>
    </location>
</feature>
<dbReference type="Proteomes" id="UP000325763">
    <property type="component" value="Chromosome"/>
</dbReference>
<dbReference type="Gene3D" id="3.40.250.10">
    <property type="entry name" value="Rhodanese-like domain"/>
    <property type="match status" value="2"/>
</dbReference>
<dbReference type="InterPro" id="IPR036873">
    <property type="entry name" value="Rhodanese-like_dom_sf"/>
</dbReference>
<dbReference type="GO" id="GO:0050313">
    <property type="term" value="F:sulfur dioxygenase activity"/>
    <property type="evidence" value="ECO:0007669"/>
    <property type="project" value="InterPro"/>
</dbReference>
<dbReference type="SUPFAM" id="SSF52821">
    <property type="entry name" value="Rhodanese/Cell cycle control phosphatase"/>
    <property type="match status" value="2"/>
</dbReference>
<accession>A0A5P2W5A2</accession>
<dbReference type="GO" id="GO:0070813">
    <property type="term" value="P:hydrogen sulfide metabolic process"/>
    <property type="evidence" value="ECO:0007669"/>
    <property type="project" value="TreeGrafter"/>
</dbReference>
<dbReference type="GO" id="GO:0006749">
    <property type="term" value="P:glutathione metabolic process"/>
    <property type="evidence" value="ECO:0007669"/>
    <property type="project" value="InterPro"/>
</dbReference>
<name>A0A5P2W5A2_9ACTN</name>
<dbReference type="InterPro" id="IPR044528">
    <property type="entry name" value="POD-like_MBL-fold"/>
</dbReference>
<reference evidence="4 5" key="1">
    <citation type="submission" date="2017-09" db="EMBL/GenBank/DDBJ databases">
        <title>Streptomyces genome completion.</title>
        <authorList>
            <person name="Lee N."/>
            <person name="Cho B.-K."/>
        </authorList>
    </citation>
    <scope>NUCLEOTIDE SEQUENCE [LARGE SCALE GENOMIC DNA]</scope>
    <source>
        <strain evidence="4 5">ATCC 14899</strain>
    </source>
</reference>
<evidence type="ECO:0000313" key="4">
    <source>
        <dbReference type="EMBL" id="QEV40001.1"/>
    </source>
</evidence>
<dbReference type="PANTHER" id="PTHR43084:SF1">
    <property type="entry name" value="PERSULFIDE DIOXYGENASE ETHE1, MITOCHONDRIAL"/>
    <property type="match status" value="1"/>
</dbReference>
<feature type="region of interest" description="Disordered" evidence="2">
    <location>
        <begin position="32"/>
        <end position="74"/>
    </location>
</feature>
<dbReference type="InterPro" id="IPR010814">
    <property type="entry name" value="DUF1416"/>
</dbReference>